<dbReference type="AlphaFoldDB" id="A0A2S4JWR4"/>
<dbReference type="OrthoDB" id="9796026at2"/>
<accession>A0A2S4JWR4</accession>
<name>A0A2S4JWR4_9SPIO</name>
<dbReference type="RefSeq" id="WP_103679703.1">
    <property type="nucleotide sequence ID" value="NZ_LPWH01000051.1"/>
</dbReference>
<sequence length="287" mass="31581">MTSDDYLVAFDSDGCVFDNMEFKHKACFVPSFIDFFGLQDLPLQAREIWEFVNLYSTTRGINRFRGLKLSLDLARARFAGEGVGAERTSTIPPSPDLDSWIAGARHLSNASLEEEIGRSGSEELKNVLAWSLDVNRRLLEGSPQPFPLAARAVARAREGARVRVVSQAPGNALRRDWGAHGLLDLTEGIFSQEDGTKEDHLRCLLQQTPLPGDRVLLAGDAPGDLAAATATGVLFFPVIPGAEEGSWEEFLHEGLPRFFRGAFAGGYARELHRRFEEALPATPPWEG</sequence>
<comment type="caution">
    <text evidence="1">The sequence shown here is derived from an EMBL/GenBank/DDBJ whole genome shotgun (WGS) entry which is preliminary data.</text>
</comment>
<dbReference type="SUPFAM" id="SSF56784">
    <property type="entry name" value="HAD-like"/>
    <property type="match status" value="1"/>
</dbReference>
<dbReference type="EMBL" id="LPWH01000051">
    <property type="protein sequence ID" value="POR03940.1"/>
    <property type="molecule type" value="Genomic_DNA"/>
</dbReference>
<reference evidence="2" key="1">
    <citation type="submission" date="2015-12" db="EMBL/GenBank/DDBJ databases">
        <authorList>
            <person name="Lodha T.D."/>
            <person name="Chintalapati S."/>
            <person name="Chintalapati V.R."/>
            <person name="Sravanthi T."/>
        </authorList>
    </citation>
    <scope>NUCLEOTIDE SEQUENCE [LARGE SCALE GENOMIC DNA]</scope>
    <source>
        <strain evidence="2">JC133</strain>
    </source>
</reference>
<evidence type="ECO:0000313" key="1">
    <source>
        <dbReference type="EMBL" id="POR03940.1"/>
    </source>
</evidence>
<organism evidence="1 2">
    <name type="scientific">Alkalispirochaeta sphaeroplastigenens</name>
    <dbReference type="NCBI Taxonomy" id="1187066"/>
    <lineage>
        <taxon>Bacteria</taxon>
        <taxon>Pseudomonadati</taxon>
        <taxon>Spirochaetota</taxon>
        <taxon>Spirochaetia</taxon>
        <taxon>Spirochaetales</taxon>
        <taxon>Spirochaetaceae</taxon>
        <taxon>Alkalispirochaeta</taxon>
    </lineage>
</organism>
<keyword evidence="2" id="KW-1185">Reference proteome</keyword>
<evidence type="ECO:0008006" key="3">
    <source>
        <dbReference type="Google" id="ProtNLM"/>
    </source>
</evidence>
<dbReference type="InterPro" id="IPR023214">
    <property type="entry name" value="HAD_sf"/>
</dbReference>
<evidence type="ECO:0000313" key="2">
    <source>
        <dbReference type="Proteomes" id="UP000237350"/>
    </source>
</evidence>
<gene>
    <name evidence="1" type="ORF">AU468_04540</name>
</gene>
<dbReference type="Gene3D" id="3.40.50.1000">
    <property type="entry name" value="HAD superfamily/HAD-like"/>
    <property type="match status" value="1"/>
</dbReference>
<dbReference type="Proteomes" id="UP000237350">
    <property type="component" value="Unassembled WGS sequence"/>
</dbReference>
<dbReference type="InterPro" id="IPR036412">
    <property type="entry name" value="HAD-like_sf"/>
</dbReference>
<protein>
    <recommendedName>
        <fullName evidence="3">Haloacid dehalogenase</fullName>
    </recommendedName>
</protein>
<proteinExistence type="predicted"/>